<accession>A0A0C9VM57</accession>
<name>A0A0C9VM57_9AGAM</name>
<sequence>MPSPANLSPKDFASDMDIIKHQRNLAHNPDTTNAKREQPPNSLCKSCWEGVVANRFGLLLPPVVFPAPREGEPGYEEPGGFVYKISAEEIKSNAADGCHWCRILAPCLSWAVEETKHGSPLDVRVGRNDFCEDDFVARVNEQLVFSGYTYTDEDNIAAPYIGGRSLFLEVGSERAISLTMKLMQQCLNNHDCPSPPHPSPSLPTRVIDCSDPSRPRLLVTNGLRERYVALSYVWGEPQLHSTTTKNIASYMNSIDVDRFPQTLRDAILTTRRLDVRYLWVDSLCIIQDSDEDKVHELSRMRNIYRDSYVTIVAANARRVSEGFLQTRENYVKSDAVDLPFLLPDGSGTGTVYVCDRKDPPQDPVHTRGWCMQELFLSPRVLIFASHTLQYRCPRLTVNIGGADNVDWNPALWQEPDSIRSLPPPDTPEHAKKFREAWRVNVKNYTSRAISVPGDKLIALAALAEEYHDVIRTPYLAGLWERTLLADLLWSRDTDSAALPCPKSYRAPSWSWAAIDGQVSMWDALSAQEEIRDILPSRKKGYLASVAEPGEVYQDPFEGVEESGYATEVIRYEMELQRSEHPFGAVTAGRLDLRALVIECIMLPDDQKTVFRLGSPVDPKTLQDLTIGLQASMEKTEKKKGSTKKKVRNTSKTGGGAVKEEGEDDANDGHNLTYDGDRSEEDDIGAEGDSGSNTGFAREETRYRMHSIGSCILDSLSNADDAESVQPVLVAIIHWSWELFEPTKETLRGLVLKQAPVKSESDKSEGFSGGKRYTRIGFFSGTGCREKVDGWIQHTQRVEIEIV</sequence>
<organism evidence="3 4">
    <name type="scientific">Hydnomerulius pinastri MD-312</name>
    <dbReference type="NCBI Taxonomy" id="994086"/>
    <lineage>
        <taxon>Eukaryota</taxon>
        <taxon>Fungi</taxon>
        <taxon>Dikarya</taxon>
        <taxon>Basidiomycota</taxon>
        <taxon>Agaricomycotina</taxon>
        <taxon>Agaricomycetes</taxon>
        <taxon>Agaricomycetidae</taxon>
        <taxon>Boletales</taxon>
        <taxon>Boletales incertae sedis</taxon>
        <taxon>Leucogyrophana</taxon>
    </lineage>
</organism>
<feature type="region of interest" description="Disordered" evidence="1">
    <location>
        <begin position="632"/>
        <end position="695"/>
    </location>
</feature>
<dbReference type="Pfam" id="PF06985">
    <property type="entry name" value="HET"/>
    <property type="match status" value="1"/>
</dbReference>
<protein>
    <recommendedName>
        <fullName evidence="2">Heterokaryon incompatibility domain-containing protein</fullName>
    </recommendedName>
</protein>
<evidence type="ECO:0000313" key="4">
    <source>
        <dbReference type="Proteomes" id="UP000053820"/>
    </source>
</evidence>
<proteinExistence type="predicted"/>
<dbReference type="InterPro" id="IPR010730">
    <property type="entry name" value="HET"/>
</dbReference>
<evidence type="ECO:0000313" key="3">
    <source>
        <dbReference type="EMBL" id="KIJ58710.1"/>
    </source>
</evidence>
<dbReference type="HOGENOM" id="CLU_002639_6_3_1"/>
<gene>
    <name evidence="3" type="ORF">HYDPIDRAFT_163193</name>
</gene>
<dbReference type="AlphaFoldDB" id="A0A0C9VM57"/>
<dbReference type="EMBL" id="KN839915">
    <property type="protein sequence ID" value="KIJ58710.1"/>
    <property type="molecule type" value="Genomic_DNA"/>
</dbReference>
<keyword evidence="4" id="KW-1185">Reference proteome</keyword>
<dbReference type="PANTHER" id="PTHR33112">
    <property type="entry name" value="DOMAIN PROTEIN, PUTATIVE-RELATED"/>
    <property type="match status" value="1"/>
</dbReference>
<dbReference type="PANTHER" id="PTHR33112:SF16">
    <property type="entry name" value="HETEROKARYON INCOMPATIBILITY DOMAIN-CONTAINING PROTEIN"/>
    <property type="match status" value="1"/>
</dbReference>
<evidence type="ECO:0000259" key="2">
    <source>
        <dbReference type="Pfam" id="PF06985"/>
    </source>
</evidence>
<feature type="domain" description="Heterokaryon incompatibility" evidence="2">
    <location>
        <begin position="227"/>
        <end position="373"/>
    </location>
</feature>
<dbReference type="Proteomes" id="UP000053820">
    <property type="component" value="Unassembled WGS sequence"/>
</dbReference>
<reference evidence="3 4" key="1">
    <citation type="submission" date="2014-04" db="EMBL/GenBank/DDBJ databases">
        <title>Evolutionary Origins and Diversification of the Mycorrhizal Mutualists.</title>
        <authorList>
            <consortium name="DOE Joint Genome Institute"/>
            <consortium name="Mycorrhizal Genomics Consortium"/>
            <person name="Kohler A."/>
            <person name="Kuo A."/>
            <person name="Nagy L.G."/>
            <person name="Floudas D."/>
            <person name="Copeland A."/>
            <person name="Barry K.W."/>
            <person name="Cichocki N."/>
            <person name="Veneault-Fourrey C."/>
            <person name="LaButti K."/>
            <person name="Lindquist E.A."/>
            <person name="Lipzen A."/>
            <person name="Lundell T."/>
            <person name="Morin E."/>
            <person name="Murat C."/>
            <person name="Riley R."/>
            <person name="Ohm R."/>
            <person name="Sun H."/>
            <person name="Tunlid A."/>
            <person name="Henrissat B."/>
            <person name="Grigoriev I.V."/>
            <person name="Hibbett D.S."/>
            <person name="Martin F."/>
        </authorList>
    </citation>
    <scope>NUCLEOTIDE SEQUENCE [LARGE SCALE GENOMIC DNA]</scope>
    <source>
        <strain evidence="3 4">MD-312</strain>
    </source>
</reference>
<dbReference type="OrthoDB" id="5125733at2759"/>
<evidence type="ECO:0000256" key="1">
    <source>
        <dbReference type="SAM" id="MobiDB-lite"/>
    </source>
</evidence>